<evidence type="ECO:0000313" key="2">
    <source>
        <dbReference type="Proteomes" id="UP000224460"/>
    </source>
</evidence>
<accession>A0AC61DCP0</accession>
<evidence type="ECO:0000313" key="1">
    <source>
        <dbReference type="EMBL" id="PHV70773.1"/>
    </source>
</evidence>
<keyword evidence="2" id="KW-1185">Reference proteome</keyword>
<reference evidence="1" key="1">
    <citation type="submission" date="2017-10" db="EMBL/GenBank/DDBJ databases">
        <title>Genome sequence of cellulolytic Lachnospiraceae bacterium XHS1971 isolated from hotspring sediment.</title>
        <authorList>
            <person name="Vasudevan G."/>
            <person name="Joshi A.J."/>
            <person name="Hivarkar S."/>
            <person name="Lanjekar V.B."/>
            <person name="Dhakephalkar P.K."/>
            <person name="Dagar S."/>
        </authorList>
    </citation>
    <scope>NUCLEOTIDE SEQUENCE</scope>
    <source>
        <strain evidence="1">XHS1971</strain>
    </source>
</reference>
<comment type="caution">
    <text evidence="1">The sequence shown here is derived from an EMBL/GenBank/DDBJ whole genome shotgun (WGS) entry which is preliminary data.</text>
</comment>
<dbReference type="EMBL" id="PEDL01000007">
    <property type="protein sequence ID" value="PHV70773.1"/>
    <property type="molecule type" value="Genomic_DNA"/>
</dbReference>
<proteinExistence type="predicted"/>
<name>A0AC61DCP0_9FIRM</name>
<organism evidence="1 2">
    <name type="scientific">Sporanaerobium hydrogeniformans</name>
    <dbReference type="NCBI Taxonomy" id="3072179"/>
    <lineage>
        <taxon>Bacteria</taxon>
        <taxon>Bacillati</taxon>
        <taxon>Bacillota</taxon>
        <taxon>Clostridia</taxon>
        <taxon>Lachnospirales</taxon>
        <taxon>Lachnospiraceae</taxon>
        <taxon>Sporanaerobium</taxon>
    </lineage>
</organism>
<sequence>MRLGKVRKELVLLLVASMLGCPVIQAQAVAEEKAVVTTSVQATGQSIMLDGQENQMHFIRTYGEPVYRSVVQDDLKMTLERVLADKHTMQLLISVEKLDGFPFIASENLRLRSIEINSKEDIEKQKRLEAIPKGAPYTEYIKVMAEFDEGLKAFIQEDNTLDMEGLSTYLNTAQSMMSGTSSASYGMCYTKENTDSKVYFTYKGRYGESVLGDIIVSIEGIEGEEEKTYPIAVNLTDYLMAHKGEALKLIPHVLEDHEKKHLERLKDSNEELYLERKKELEGQPQMLLDEAGLGLQLIEGDNRFTIDNIGFIQDKLHILMAGEGKKTYDMRLYDKTGEMIESSYQVGSSHTSENETIKNTAYWVYDIASPEELKAYQFQLTTREVVENWQGPWEFEVENKGEVKTLTVNQIIPYGTEKEINVREIQIGKGSMALVLDRQEENQNAGDITPKLKVILKDGKEILLNSSEASSLEKDKMTLIYSFRDWIGTDIASVEVGDIVLYKAYK</sequence>
<gene>
    <name evidence="1" type="ORF">CS063_08370</name>
</gene>
<dbReference type="Proteomes" id="UP000224460">
    <property type="component" value="Unassembled WGS sequence"/>
</dbReference>
<protein>
    <submittedName>
        <fullName evidence="1">Uncharacterized protein</fullName>
    </submittedName>
</protein>